<keyword evidence="2" id="KW-1185">Reference proteome</keyword>
<evidence type="ECO:0000313" key="1">
    <source>
        <dbReference type="EMBL" id="MBM7713701.1"/>
    </source>
</evidence>
<gene>
    <name evidence="1" type="ORF">JOC94_000670</name>
</gene>
<sequence length="44" mass="5229">MRVIIGEKRIVLSGKAWEIQALLKKYARKHQFLKDWLDSCTLIE</sequence>
<dbReference type="RefSeq" id="WP_077113254.1">
    <property type="nucleotide sequence ID" value="NZ_JAFBFH010000003.1"/>
</dbReference>
<name>A0ABS2R501_9BACI</name>
<dbReference type="Pfam" id="PF13072">
    <property type="entry name" value="MciZ"/>
    <property type="match status" value="1"/>
</dbReference>
<comment type="caution">
    <text evidence="1">The sequence shown here is derived from an EMBL/GenBank/DDBJ whole genome shotgun (WGS) entry which is preliminary data.</text>
</comment>
<dbReference type="Proteomes" id="UP000823485">
    <property type="component" value="Unassembled WGS sequence"/>
</dbReference>
<organism evidence="1 2">
    <name type="scientific">Siminovitchia thermophila</name>
    <dbReference type="NCBI Taxonomy" id="1245522"/>
    <lineage>
        <taxon>Bacteria</taxon>
        <taxon>Bacillati</taxon>
        <taxon>Bacillota</taxon>
        <taxon>Bacilli</taxon>
        <taxon>Bacillales</taxon>
        <taxon>Bacillaceae</taxon>
        <taxon>Siminovitchia</taxon>
    </lineage>
</organism>
<evidence type="ECO:0008006" key="3">
    <source>
        <dbReference type="Google" id="ProtNLM"/>
    </source>
</evidence>
<reference evidence="1 2" key="1">
    <citation type="submission" date="2021-01" db="EMBL/GenBank/DDBJ databases">
        <title>Genomic Encyclopedia of Type Strains, Phase IV (KMG-IV): sequencing the most valuable type-strain genomes for metagenomic binning, comparative biology and taxonomic classification.</title>
        <authorList>
            <person name="Goeker M."/>
        </authorList>
    </citation>
    <scope>NUCLEOTIDE SEQUENCE [LARGE SCALE GENOMIC DNA]</scope>
    <source>
        <strain evidence="1 2">DSM 105453</strain>
    </source>
</reference>
<accession>A0ABS2R501</accession>
<proteinExistence type="predicted"/>
<dbReference type="EMBL" id="JAFBFH010000003">
    <property type="protein sequence ID" value="MBM7713701.1"/>
    <property type="molecule type" value="Genomic_DNA"/>
</dbReference>
<dbReference type="InterPro" id="IPR025177">
    <property type="entry name" value="MciZ"/>
</dbReference>
<protein>
    <recommendedName>
        <fullName evidence="3">PadR family transcriptional regulator</fullName>
    </recommendedName>
</protein>
<evidence type="ECO:0000313" key="2">
    <source>
        <dbReference type="Proteomes" id="UP000823485"/>
    </source>
</evidence>